<dbReference type="GO" id="GO:0045197">
    <property type="term" value="P:establishment or maintenance of epithelial cell apical/basal polarity"/>
    <property type="evidence" value="ECO:0007669"/>
    <property type="project" value="TreeGrafter"/>
</dbReference>
<feature type="chain" id="PRO_5018304198" evidence="8">
    <location>
        <begin position="20"/>
        <end position="428"/>
    </location>
</feature>
<keyword evidence="2 8" id="KW-0732">Signal</keyword>
<dbReference type="GO" id="GO:0005509">
    <property type="term" value="F:calcium ion binding"/>
    <property type="evidence" value="ECO:0007669"/>
    <property type="project" value="InterPro"/>
</dbReference>
<dbReference type="Gene3D" id="3.20.20.80">
    <property type="entry name" value="Glycosidases"/>
    <property type="match status" value="1"/>
</dbReference>
<dbReference type="GO" id="GO:0008061">
    <property type="term" value="F:chitin binding"/>
    <property type="evidence" value="ECO:0007669"/>
    <property type="project" value="InterPro"/>
</dbReference>
<dbReference type="PANTHER" id="PTHR24049:SF22">
    <property type="entry name" value="DROSOPHILA CRUMBS HOMOLOG"/>
    <property type="match status" value="1"/>
</dbReference>
<dbReference type="PROSITE" id="PS50026">
    <property type="entry name" value="EGF_3"/>
    <property type="match status" value="2"/>
</dbReference>
<feature type="domain" description="EGF-like" evidence="9">
    <location>
        <begin position="295"/>
        <end position="331"/>
    </location>
</feature>
<dbReference type="GO" id="GO:0007157">
    <property type="term" value="P:heterophilic cell-cell adhesion via plasma membrane cell adhesion molecules"/>
    <property type="evidence" value="ECO:0007669"/>
    <property type="project" value="TreeGrafter"/>
</dbReference>
<dbReference type="InterPro" id="IPR001881">
    <property type="entry name" value="EGF-like_Ca-bd_dom"/>
</dbReference>
<dbReference type="Pfam" id="PF01607">
    <property type="entry name" value="CBM_14"/>
    <property type="match status" value="1"/>
</dbReference>
<keyword evidence="4 6" id="KW-1015">Disulfide bond</keyword>
<evidence type="ECO:0000256" key="8">
    <source>
        <dbReference type="SAM" id="SignalP"/>
    </source>
</evidence>
<feature type="region of interest" description="Disordered" evidence="7">
    <location>
        <begin position="145"/>
        <end position="187"/>
    </location>
</feature>
<evidence type="ECO:0000256" key="5">
    <source>
        <dbReference type="ARBA" id="ARBA00023180"/>
    </source>
</evidence>
<evidence type="ECO:0000256" key="6">
    <source>
        <dbReference type="PROSITE-ProRule" id="PRU00076"/>
    </source>
</evidence>
<organism evidence="11 12">
    <name type="scientific">Brachionus plicatilis</name>
    <name type="common">Marine rotifer</name>
    <name type="synonym">Brachionus muelleri</name>
    <dbReference type="NCBI Taxonomy" id="10195"/>
    <lineage>
        <taxon>Eukaryota</taxon>
        <taxon>Metazoa</taxon>
        <taxon>Spiralia</taxon>
        <taxon>Gnathifera</taxon>
        <taxon>Rotifera</taxon>
        <taxon>Eurotatoria</taxon>
        <taxon>Monogononta</taxon>
        <taxon>Pseudotrocha</taxon>
        <taxon>Ploima</taxon>
        <taxon>Brachionidae</taxon>
        <taxon>Brachionus</taxon>
    </lineage>
</organism>
<dbReference type="InterPro" id="IPR000742">
    <property type="entry name" value="EGF"/>
</dbReference>
<dbReference type="SUPFAM" id="SSF57196">
    <property type="entry name" value="EGF/Laminin"/>
    <property type="match status" value="1"/>
</dbReference>
<keyword evidence="3" id="KW-0677">Repeat</keyword>
<dbReference type="InterPro" id="IPR036508">
    <property type="entry name" value="Chitin-bd_dom_sf"/>
</dbReference>
<protein>
    <submittedName>
        <fullName evidence="11">Uncharacterized protein</fullName>
    </submittedName>
</protein>
<dbReference type="PROSITE" id="PS01186">
    <property type="entry name" value="EGF_2"/>
    <property type="match status" value="1"/>
</dbReference>
<dbReference type="GO" id="GO:0005576">
    <property type="term" value="C:extracellular region"/>
    <property type="evidence" value="ECO:0007669"/>
    <property type="project" value="InterPro"/>
</dbReference>
<feature type="compositionally biased region" description="Polar residues" evidence="7">
    <location>
        <begin position="165"/>
        <end position="176"/>
    </location>
</feature>
<reference evidence="11 12" key="1">
    <citation type="journal article" date="2018" name="Sci. Rep.">
        <title>Genomic signatures of local adaptation to the degree of environmental predictability in rotifers.</title>
        <authorList>
            <person name="Franch-Gras L."/>
            <person name="Hahn C."/>
            <person name="Garcia-Roger E.M."/>
            <person name="Carmona M.J."/>
            <person name="Serra M."/>
            <person name="Gomez A."/>
        </authorList>
    </citation>
    <scope>NUCLEOTIDE SEQUENCE [LARGE SCALE GENOMIC DNA]</scope>
    <source>
        <strain evidence="11">HYR1</strain>
    </source>
</reference>
<dbReference type="SMART" id="SM00181">
    <property type="entry name" value="EGF"/>
    <property type="match status" value="2"/>
</dbReference>
<evidence type="ECO:0000313" key="12">
    <source>
        <dbReference type="Proteomes" id="UP000276133"/>
    </source>
</evidence>
<evidence type="ECO:0000256" key="4">
    <source>
        <dbReference type="ARBA" id="ARBA00023157"/>
    </source>
</evidence>
<dbReference type="Proteomes" id="UP000276133">
    <property type="component" value="Unassembled WGS sequence"/>
</dbReference>
<comment type="caution">
    <text evidence="11">The sequence shown here is derived from an EMBL/GenBank/DDBJ whole genome shotgun (WGS) entry which is preliminary data.</text>
</comment>
<dbReference type="GO" id="GO:0005886">
    <property type="term" value="C:plasma membrane"/>
    <property type="evidence" value="ECO:0007669"/>
    <property type="project" value="TreeGrafter"/>
</dbReference>
<evidence type="ECO:0000256" key="3">
    <source>
        <dbReference type="ARBA" id="ARBA00022737"/>
    </source>
</evidence>
<dbReference type="AlphaFoldDB" id="A0A3M7QVI1"/>
<feature type="disulfide bond" evidence="6">
    <location>
        <begin position="321"/>
        <end position="330"/>
    </location>
</feature>
<evidence type="ECO:0000256" key="1">
    <source>
        <dbReference type="ARBA" id="ARBA00022536"/>
    </source>
</evidence>
<dbReference type="OrthoDB" id="88467at2759"/>
<dbReference type="GO" id="GO:0032991">
    <property type="term" value="C:protein-containing complex"/>
    <property type="evidence" value="ECO:0007669"/>
    <property type="project" value="TreeGrafter"/>
</dbReference>
<gene>
    <name evidence="11" type="ORF">BpHYR1_051062</name>
</gene>
<dbReference type="Pfam" id="PF00008">
    <property type="entry name" value="EGF"/>
    <property type="match status" value="1"/>
</dbReference>
<dbReference type="SUPFAM" id="SSF57625">
    <property type="entry name" value="Invertebrate chitin-binding proteins"/>
    <property type="match status" value="2"/>
</dbReference>
<dbReference type="InterPro" id="IPR002557">
    <property type="entry name" value="Chitin-bd_dom"/>
</dbReference>
<dbReference type="Gene3D" id="2.10.25.10">
    <property type="entry name" value="Laminin"/>
    <property type="match status" value="1"/>
</dbReference>
<feature type="domain" description="EGF-like" evidence="9">
    <location>
        <begin position="332"/>
        <end position="373"/>
    </location>
</feature>
<feature type="region of interest" description="Disordered" evidence="7">
    <location>
        <begin position="200"/>
        <end position="243"/>
    </location>
</feature>
<proteinExistence type="predicted"/>
<dbReference type="PROSITE" id="PS50940">
    <property type="entry name" value="CHIT_BIND_II"/>
    <property type="match status" value="1"/>
</dbReference>
<feature type="compositionally biased region" description="Low complexity" evidence="7">
    <location>
        <begin position="200"/>
        <end position="239"/>
    </location>
</feature>
<feature type="signal peptide" evidence="8">
    <location>
        <begin position="1"/>
        <end position="19"/>
    </location>
</feature>
<dbReference type="STRING" id="10195.A0A3M7QVI1"/>
<evidence type="ECO:0000256" key="7">
    <source>
        <dbReference type="SAM" id="MobiDB-lite"/>
    </source>
</evidence>
<accession>A0A3M7QVI1</accession>
<keyword evidence="1 6" id="KW-0245">EGF-like domain</keyword>
<dbReference type="PROSITE" id="PS00022">
    <property type="entry name" value="EGF_1"/>
    <property type="match status" value="1"/>
</dbReference>
<comment type="caution">
    <text evidence="6">Lacks conserved residue(s) required for the propagation of feature annotation.</text>
</comment>
<feature type="compositionally biased region" description="Low complexity" evidence="7">
    <location>
        <begin position="177"/>
        <end position="187"/>
    </location>
</feature>
<dbReference type="InterPro" id="IPR051022">
    <property type="entry name" value="Notch_Cell-Fate_Det"/>
</dbReference>
<feature type="domain" description="Chitin-binding type-2" evidence="10">
    <location>
        <begin position="241"/>
        <end position="301"/>
    </location>
</feature>
<dbReference type="EMBL" id="REGN01005005">
    <property type="protein sequence ID" value="RNA15229.1"/>
    <property type="molecule type" value="Genomic_DNA"/>
</dbReference>
<feature type="compositionally biased region" description="Low complexity" evidence="7">
    <location>
        <begin position="145"/>
        <end position="160"/>
    </location>
</feature>
<dbReference type="SMART" id="SM00494">
    <property type="entry name" value="ChtBD2"/>
    <property type="match status" value="2"/>
</dbReference>
<dbReference type="FunFam" id="2.10.25.10:FF:000255">
    <property type="entry name" value="Sushi, nidogen and EGF-like domains 1"/>
    <property type="match status" value="1"/>
</dbReference>
<evidence type="ECO:0000259" key="9">
    <source>
        <dbReference type="PROSITE" id="PS50026"/>
    </source>
</evidence>
<evidence type="ECO:0000256" key="2">
    <source>
        <dbReference type="ARBA" id="ARBA00022729"/>
    </source>
</evidence>
<dbReference type="CDD" id="cd00054">
    <property type="entry name" value="EGF_CA"/>
    <property type="match status" value="1"/>
</dbReference>
<dbReference type="PANTHER" id="PTHR24049">
    <property type="entry name" value="CRUMBS FAMILY MEMBER"/>
    <property type="match status" value="1"/>
</dbReference>
<keyword evidence="12" id="KW-1185">Reference proteome</keyword>
<feature type="region of interest" description="Disordered" evidence="7">
    <location>
        <begin position="96"/>
        <end position="117"/>
    </location>
</feature>
<evidence type="ECO:0000259" key="10">
    <source>
        <dbReference type="PROSITE" id="PS50940"/>
    </source>
</evidence>
<sequence>MNTKLFLAAISLLIASVSSTGVVGKKSERVKALSRAVQNRLSPLSVQTQSQFPFVPIPRSNPPAIASMNNGFVPLAGSAQEQQQLQDQVMQQQQLIQSARAAQPQQPAQSAQASQRDQQLLQQQVMQQQQMVQQQRNLLRPQFQQPMPQQPMQPMQLQQQERPRTPNQSSQAGSASQREQQLLQEQVRQQQQMIQGQQQAQQQRNLQQPQQQQQRNIQQQQQLPMQPMQRQPQTPVRQQNGDFCQSAQPGEIVAHPSNSNQFVICYGFGEFTVMACPAHLIYNPHLQRCDLHQDEPNMCASNPCQNEGKCVELGSSFRCECPAGFTGKSCEREDSCTANPCGSAGFCLATHQGSSLGHVCLCNGGRSYGSDCQKTEPNPCLNPGSNFKMFSSTLGPNVFAHCEGARPHFQFCQAPLVFSQTKQACDWQ</sequence>
<evidence type="ECO:0000313" key="11">
    <source>
        <dbReference type="EMBL" id="RNA15229.1"/>
    </source>
</evidence>
<dbReference type="SMART" id="SM00179">
    <property type="entry name" value="EGF_CA"/>
    <property type="match status" value="1"/>
</dbReference>
<name>A0A3M7QVI1_BRAPC</name>
<keyword evidence="5" id="KW-0325">Glycoprotein</keyword>